<proteinExistence type="predicted"/>
<reference evidence="1 2" key="1">
    <citation type="submission" date="2024-02" db="EMBL/GenBank/DDBJ databases">
        <authorList>
            <person name="Vignale AGUSTIN F."/>
            <person name="Sosa J E."/>
            <person name="Modenutti C."/>
        </authorList>
    </citation>
    <scope>NUCLEOTIDE SEQUENCE [LARGE SCALE GENOMIC DNA]</scope>
</reference>
<name>A0ABC8UJB7_9AQUA</name>
<evidence type="ECO:0000313" key="1">
    <source>
        <dbReference type="EMBL" id="CAK9181116.1"/>
    </source>
</evidence>
<dbReference type="EMBL" id="CAUOFW020007946">
    <property type="protein sequence ID" value="CAK9181116.1"/>
    <property type="molecule type" value="Genomic_DNA"/>
</dbReference>
<sequence length="158" mass="18261">MIFMKPNFFFWGGGDLGWGLKGLAYKMTYILHITLFNTIQISMVGTNLDDQHNLPGYPPSNKIFGNLCETPNGEWEDASPLRWKRLKKSMGKLDCREIQARLSSSLPSIEEKQWRGMKLQRYPSPYQVNHCSEMLRLPYINPSCCSIETHLSRVSHLH</sequence>
<gene>
    <name evidence="1" type="ORF">ILEXP_LOCUS51156</name>
</gene>
<organism evidence="1 2">
    <name type="scientific">Ilex paraguariensis</name>
    <name type="common">yerba mate</name>
    <dbReference type="NCBI Taxonomy" id="185542"/>
    <lineage>
        <taxon>Eukaryota</taxon>
        <taxon>Viridiplantae</taxon>
        <taxon>Streptophyta</taxon>
        <taxon>Embryophyta</taxon>
        <taxon>Tracheophyta</taxon>
        <taxon>Spermatophyta</taxon>
        <taxon>Magnoliopsida</taxon>
        <taxon>eudicotyledons</taxon>
        <taxon>Gunneridae</taxon>
        <taxon>Pentapetalae</taxon>
        <taxon>asterids</taxon>
        <taxon>campanulids</taxon>
        <taxon>Aquifoliales</taxon>
        <taxon>Aquifoliaceae</taxon>
        <taxon>Ilex</taxon>
    </lineage>
</organism>
<protein>
    <submittedName>
        <fullName evidence="1">Uncharacterized protein</fullName>
    </submittedName>
</protein>
<dbReference type="AlphaFoldDB" id="A0ABC8UJB7"/>
<dbReference type="Proteomes" id="UP001642360">
    <property type="component" value="Unassembled WGS sequence"/>
</dbReference>
<evidence type="ECO:0000313" key="2">
    <source>
        <dbReference type="Proteomes" id="UP001642360"/>
    </source>
</evidence>
<keyword evidence="2" id="KW-1185">Reference proteome</keyword>
<accession>A0ABC8UJB7</accession>
<comment type="caution">
    <text evidence="1">The sequence shown here is derived from an EMBL/GenBank/DDBJ whole genome shotgun (WGS) entry which is preliminary data.</text>
</comment>